<comment type="caution">
    <text evidence="3">The sequence shown here is derived from an EMBL/GenBank/DDBJ whole genome shotgun (WGS) entry which is preliminary data.</text>
</comment>
<evidence type="ECO:0000313" key="4">
    <source>
        <dbReference type="Proteomes" id="UP000076874"/>
    </source>
</evidence>
<feature type="compositionally biased region" description="Basic and acidic residues" evidence="1">
    <location>
        <begin position="136"/>
        <end position="148"/>
    </location>
</feature>
<proteinExistence type="predicted"/>
<keyword evidence="4" id="KW-1185">Reference proteome</keyword>
<feature type="transmembrane region" description="Helical" evidence="2">
    <location>
        <begin position="62"/>
        <end position="83"/>
    </location>
</feature>
<protein>
    <submittedName>
        <fullName evidence="3">Uncharacterized protein</fullName>
    </submittedName>
</protein>
<sequence>MRFSSAITSTAGVFGSTAIELAQQRFSMDAVTAGWYSAMAQYLGFFFVPLVGVFVNALGRRLGVMLVGSLGLLLAMSLAAGSATGPRRQQLPQPAGSVAIAALLVLIGCFQPTLGALRWNRQKRITNGHVIHDCKEAAENDPQGRPRSIDAPAYSISSSSSRWSWPLGQCISEGWPRRTALREKKPIK</sequence>
<evidence type="ECO:0000313" key="3">
    <source>
        <dbReference type="EMBL" id="OAA66899.1"/>
    </source>
</evidence>
<dbReference type="SUPFAM" id="SSF103473">
    <property type="entry name" value="MFS general substrate transporter"/>
    <property type="match status" value="1"/>
</dbReference>
<name>A0A167YZW4_9HYPO</name>
<keyword evidence="2" id="KW-1133">Transmembrane helix</keyword>
<accession>A0A167YZW4</accession>
<keyword evidence="2" id="KW-0472">Membrane</keyword>
<reference evidence="3 4" key="1">
    <citation type="journal article" date="2016" name="Genome Biol. Evol.">
        <title>Divergent and convergent evolution of fungal pathogenicity.</title>
        <authorList>
            <person name="Shang Y."/>
            <person name="Xiao G."/>
            <person name="Zheng P."/>
            <person name="Cen K."/>
            <person name="Zhan S."/>
            <person name="Wang C."/>
        </authorList>
    </citation>
    <scope>NUCLEOTIDE SEQUENCE [LARGE SCALE GENOMIC DNA]</scope>
    <source>
        <strain evidence="3 4">RCEF 264</strain>
    </source>
</reference>
<evidence type="ECO:0000256" key="1">
    <source>
        <dbReference type="SAM" id="MobiDB-lite"/>
    </source>
</evidence>
<feature type="region of interest" description="Disordered" evidence="1">
    <location>
        <begin position="136"/>
        <end position="163"/>
    </location>
</feature>
<dbReference type="AlphaFoldDB" id="A0A167YZW4"/>
<dbReference type="EMBL" id="AZHD01000002">
    <property type="protein sequence ID" value="OAA66899.1"/>
    <property type="molecule type" value="Genomic_DNA"/>
</dbReference>
<feature type="transmembrane region" description="Helical" evidence="2">
    <location>
        <begin position="34"/>
        <end position="55"/>
    </location>
</feature>
<feature type="transmembrane region" description="Helical" evidence="2">
    <location>
        <begin position="95"/>
        <end position="117"/>
    </location>
</feature>
<dbReference type="InterPro" id="IPR036259">
    <property type="entry name" value="MFS_trans_sf"/>
</dbReference>
<organism evidence="3 4">
    <name type="scientific">Niveomyces insectorum RCEF 264</name>
    <dbReference type="NCBI Taxonomy" id="1081102"/>
    <lineage>
        <taxon>Eukaryota</taxon>
        <taxon>Fungi</taxon>
        <taxon>Dikarya</taxon>
        <taxon>Ascomycota</taxon>
        <taxon>Pezizomycotina</taxon>
        <taxon>Sordariomycetes</taxon>
        <taxon>Hypocreomycetidae</taxon>
        <taxon>Hypocreales</taxon>
        <taxon>Cordycipitaceae</taxon>
        <taxon>Niveomyces</taxon>
    </lineage>
</organism>
<evidence type="ECO:0000256" key="2">
    <source>
        <dbReference type="SAM" id="Phobius"/>
    </source>
</evidence>
<keyword evidence="2" id="KW-0812">Transmembrane</keyword>
<dbReference type="Gene3D" id="1.20.1250.20">
    <property type="entry name" value="MFS general substrate transporter like domains"/>
    <property type="match status" value="1"/>
</dbReference>
<gene>
    <name evidence="3" type="ORF">SPI_01475</name>
</gene>
<dbReference type="Proteomes" id="UP000076874">
    <property type="component" value="Unassembled WGS sequence"/>
</dbReference>